<proteinExistence type="predicted"/>
<dbReference type="Gene3D" id="3.40.190.10">
    <property type="entry name" value="Periplasmic binding protein-like II"/>
    <property type="match status" value="1"/>
</dbReference>
<keyword evidence="1" id="KW-0732">Signal</keyword>
<gene>
    <name evidence="3" type="primary">oppA</name>
    <name evidence="3" type="ORF">GCM10023147_46100</name>
</gene>
<dbReference type="EMBL" id="BAABFR010000115">
    <property type="protein sequence ID" value="GAA4404012.1"/>
    <property type="molecule type" value="Genomic_DNA"/>
</dbReference>
<name>A0ABP8KCV8_9ACTN</name>
<dbReference type="Proteomes" id="UP001500635">
    <property type="component" value="Unassembled WGS sequence"/>
</dbReference>
<dbReference type="Gene3D" id="3.90.76.10">
    <property type="entry name" value="Dipeptide-binding Protein, Domain 1"/>
    <property type="match status" value="1"/>
</dbReference>
<evidence type="ECO:0000313" key="4">
    <source>
        <dbReference type="Proteomes" id="UP001500635"/>
    </source>
</evidence>
<evidence type="ECO:0000313" key="3">
    <source>
        <dbReference type="EMBL" id="GAA4404012.1"/>
    </source>
</evidence>
<dbReference type="SUPFAM" id="SSF53850">
    <property type="entry name" value="Periplasmic binding protein-like II"/>
    <property type="match status" value="1"/>
</dbReference>
<feature type="chain" id="PRO_5047359080" evidence="1">
    <location>
        <begin position="28"/>
        <end position="566"/>
    </location>
</feature>
<dbReference type="Gene3D" id="3.10.105.10">
    <property type="entry name" value="Dipeptide-binding Protein, Domain 3"/>
    <property type="match status" value="1"/>
</dbReference>
<dbReference type="InterPro" id="IPR039424">
    <property type="entry name" value="SBP_5"/>
</dbReference>
<feature type="signal peptide" evidence="1">
    <location>
        <begin position="1"/>
        <end position="27"/>
    </location>
</feature>
<keyword evidence="4" id="KW-1185">Reference proteome</keyword>
<dbReference type="RefSeq" id="WP_345000576.1">
    <property type="nucleotide sequence ID" value="NZ_BAABFR010000115.1"/>
</dbReference>
<accession>A0ABP8KCV8</accession>
<reference evidence="4" key="1">
    <citation type="journal article" date="2019" name="Int. J. Syst. Evol. Microbiol.">
        <title>The Global Catalogue of Microorganisms (GCM) 10K type strain sequencing project: providing services to taxonomists for standard genome sequencing and annotation.</title>
        <authorList>
            <consortium name="The Broad Institute Genomics Platform"/>
            <consortium name="The Broad Institute Genome Sequencing Center for Infectious Disease"/>
            <person name="Wu L."/>
            <person name="Ma J."/>
        </authorList>
    </citation>
    <scope>NUCLEOTIDE SEQUENCE [LARGE SCALE GENOMIC DNA]</scope>
    <source>
        <strain evidence="4">JCM 17688</strain>
    </source>
</reference>
<dbReference type="CDD" id="cd08501">
    <property type="entry name" value="PBP2_Lpqw"/>
    <property type="match status" value="1"/>
</dbReference>
<dbReference type="Pfam" id="PF00496">
    <property type="entry name" value="SBP_bac_5"/>
    <property type="match status" value="1"/>
</dbReference>
<comment type="caution">
    <text evidence="3">The sequence shown here is derived from an EMBL/GenBank/DDBJ whole genome shotgun (WGS) entry which is preliminary data.</text>
</comment>
<dbReference type="PANTHER" id="PTHR30290:SF65">
    <property type="entry name" value="MONOACYL PHOSPHATIDYLINOSITOL TETRAMANNOSIDE-BINDING PROTEIN LPQW-RELATED"/>
    <property type="match status" value="1"/>
</dbReference>
<evidence type="ECO:0000259" key="2">
    <source>
        <dbReference type="Pfam" id="PF00496"/>
    </source>
</evidence>
<dbReference type="PANTHER" id="PTHR30290">
    <property type="entry name" value="PERIPLASMIC BINDING COMPONENT OF ABC TRANSPORTER"/>
    <property type="match status" value="1"/>
</dbReference>
<dbReference type="PROSITE" id="PS51257">
    <property type="entry name" value="PROKAR_LIPOPROTEIN"/>
    <property type="match status" value="1"/>
</dbReference>
<protein>
    <submittedName>
        <fullName evidence="3">Oligopeptide ABC transporter substrate-binding protein OppA</fullName>
    </submittedName>
</protein>
<sequence>MGRFGIRRWRALVAPLAVAALVGGSVAACSSDTPSTGAGAPASFTAQAVINPHPLSDLKQGGNMNWPISQWIANWNYNQIQGTSVDMSQMAEALLPRTFTAAPDGTLSLDTDYFTSITEQMQDGKQVVTYDINPKATWSTGRPIDWTDLAAQWKALNGSNTAYQNSSTTGYEDIASVTRGASDKQAIVTYARPFGDWKGEFSGLEAREVNATPDSFNTGYVSKPVPTAGPFRIRTVDAGAKRVVVERNPGWWGARPVLDTITYLALDSSATIGALQNGEIDFTDLGSSIDAFKVARGLKNVDIRQSAGFQWRHFDFNGAPGRITADPAVRIAIMRAINRDLIARALLGPITSDPTVLNNHIYVAGEKGYQANNGGITFDPDAARKQLDADGWKLDGQFRKKNGKQLDVHVTIPSDTDNAAQESQLIQQNLKDVGINLIIDTVPSDDFLPKYINLGNFDTTIFTWEGTLFPASSSLSIYQKIPGQTMQNYGQIGSAQINALATQVEAELDPAKQIELANRLDALVWQEGHSLPLYQRPYSYATKKNLVNFGATGFGDIDVTKIGWLK</sequence>
<feature type="domain" description="Solute-binding protein family 5" evidence="2">
    <location>
        <begin position="120"/>
        <end position="478"/>
    </location>
</feature>
<dbReference type="InterPro" id="IPR000914">
    <property type="entry name" value="SBP_5_dom"/>
</dbReference>
<organism evidence="3 4">
    <name type="scientific">Tsukamurella soli</name>
    <dbReference type="NCBI Taxonomy" id="644556"/>
    <lineage>
        <taxon>Bacteria</taxon>
        <taxon>Bacillati</taxon>
        <taxon>Actinomycetota</taxon>
        <taxon>Actinomycetes</taxon>
        <taxon>Mycobacteriales</taxon>
        <taxon>Tsukamurellaceae</taxon>
        <taxon>Tsukamurella</taxon>
    </lineage>
</organism>
<evidence type="ECO:0000256" key="1">
    <source>
        <dbReference type="SAM" id="SignalP"/>
    </source>
</evidence>